<evidence type="ECO:0000313" key="2">
    <source>
        <dbReference type="EMBL" id="MCL3998171.1"/>
    </source>
</evidence>
<organism evidence="2 3">
    <name type="scientific">Streptomyces lavenduligriseus</name>
    <dbReference type="NCBI Taxonomy" id="67315"/>
    <lineage>
        <taxon>Bacteria</taxon>
        <taxon>Bacillati</taxon>
        <taxon>Actinomycetota</taxon>
        <taxon>Actinomycetes</taxon>
        <taxon>Kitasatosporales</taxon>
        <taxon>Streptomycetaceae</taxon>
        <taxon>Streptomyces</taxon>
    </lineage>
</organism>
<reference evidence="2 3" key="1">
    <citation type="submission" date="2022-05" db="EMBL/GenBank/DDBJ databases">
        <title>Genome Resource of Streptomyces lavenduligriseus GA1-1, a Strain with Broad-Spectrum Antifungal Activity against Phytopathogenic Fungi.</title>
        <authorList>
            <person name="Qi D."/>
        </authorList>
    </citation>
    <scope>NUCLEOTIDE SEQUENCE [LARGE SCALE GENOMIC DNA]</scope>
    <source>
        <strain evidence="2 3">GA1-1</strain>
    </source>
</reference>
<gene>
    <name evidence="2" type="ORF">M4438_32490</name>
</gene>
<keyword evidence="1" id="KW-0175">Coiled coil</keyword>
<keyword evidence="3" id="KW-1185">Reference proteome</keyword>
<sequence>MSGSLTARGSSAAPVVADDDNRYKAVQAKLDKLGKAMDDATVELQGLRRSMQNNADHTDGVSTDITNAELDPKFVTLTDLVATALAGAAREVHTLAQSAQETVDLTYKTRRAHARLYGALDDVRSNRREKTPKPGFFNR</sequence>
<feature type="coiled-coil region" evidence="1">
    <location>
        <begin position="23"/>
        <end position="50"/>
    </location>
</feature>
<evidence type="ECO:0000313" key="3">
    <source>
        <dbReference type="Proteomes" id="UP001202052"/>
    </source>
</evidence>
<evidence type="ECO:0000256" key="1">
    <source>
        <dbReference type="SAM" id="Coils"/>
    </source>
</evidence>
<proteinExistence type="predicted"/>
<dbReference type="Proteomes" id="UP001202052">
    <property type="component" value="Unassembled WGS sequence"/>
</dbReference>
<accession>A0ABT0P486</accession>
<protein>
    <submittedName>
        <fullName evidence="2">Conjugal transfer protein TraB</fullName>
    </submittedName>
</protein>
<dbReference type="EMBL" id="JAMCCK010000057">
    <property type="protein sequence ID" value="MCL3998171.1"/>
    <property type="molecule type" value="Genomic_DNA"/>
</dbReference>
<dbReference type="RefSeq" id="WP_249492870.1">
    <property type="nucleotide sequence ID" value="NZ_JAMCCK010000057.1"/>
</dbReference>
<name>A0ABT0P486_9ACTN</name>
<comment type="caution">
    <text evidence="2">The sequence shown here is derived from an EMBL/GenBank/DDBJ whole genome shotgun (WGS) entry which is preliminary data.</text>
</comment>